<gene>
    <name evidence="11" type="ORF">Sradi_2708900</name>
</gene>
<dbReference type="FunFam" id="3.30.50.10:FF:000018">
    <property type="entry name" value="GATA transcription factor"/>
    <property type="match status" value="1"/>
</dbReference>
<proteinExistence type="inferred from homology"/>
<evidence type="ECO:0000256" key="8">
    <source>
        <dbReference type="ARBA" id="ARBA00023163"/>
    </source>
</evidence>
<organism evidence="11">
    <name type="scientific">Sesamum radiatum</name>
    <name type="common">Black benniseed</name>
    <dbReference type="NCBI Taxonomy" id="300843"/>
    <lineage>
        <taxon>Eukaryota</taxon>
        <taxon>Viridiplantae</taxon>
        <taxon>Streptophyta</taxon>
        <taxon>Embryophyta</taxon>
        <taxon>Tracheophyta</taxon>
        <taxon>Spermatophyta</taxon>
        <taxon>Magnoliopsida</taxon>
        <taxon>eudicotyledons</taxon>
        <taxon>Gunneridae</taxon>
        <taxon>Pentapetalae</taxon>
        <taxon>asterids</taxon>
        <taxon>lamiids</taxon>
        <taxon>Lamiales</taxon>
        <taxon>Pedaliaceae</taxon>
        <taxon>Sesamum</taxon>
    </lineage>
</organism>
<keyword evidence="5" id="KW-0805">Transcription regulation</keyword>
<dbReference type="AlphaFoldDB" id="A0AAW2S993"/>
<dbReference type="GO" id="GO:0008270">
    <property type="term" value="F:zinc ion binding"/>
    <property type="evidence" value="ECO:0007669"/>
    <property type="project" value="UniProtKB-KW"/>
</dbReference>
<dbReference type="PROSITE" id="PS50114">
    <property type="entry name" value="GATA_ZN_FINGER_2"/>
    <property type="match status" value="1"/>
</dbReference>
<evidence type="ECO:0000256" key="1">
    <source>
        <dbReference type="ARBA" id="ARBA00005694"/>
    </source>
</evidence>
<dbReference type="Pfam" id="PF00320">
    <property type="entry name" value="GATA"/>
    <property type="match status" value="1"/>
</dbReference>
<comment type="similarity">
    <text evidence="1">Belongs to the type IV zinc-finger family. Class A subfamily.</text>
</comment>
<dbReference type="PROSITE" id="PS00344">
    <property type="entry name" value="GATA_ZN_FINGER_1"/>
    <property type="match status" value="1"/>
</dbReference>
<evidence type="ECO:0000256" key="9">
    <source>
        <dbReference type="PROSITE-ProRule" id="PRU00094"/>
    </source>
</evidence>
<evidence type="ECO:0000256" key="2">
    <source>
        <dbReference type="ARBA" id="ARBA00022723"/>
    </source>
</evidence>
<evidence type="ECO:0000256" key="7">
    <source>
        <dbReference type="ARBA" id="ARBA00023159"/>
    </source>
</evidence>
<protein>
    <submittedName>
        <fullName evidence="11">GATA transcription factor 1</fullName>
    </submittedName>
</protein>
<dbReference type="EMBL" id="JACGWJ010000011">
    <property type="protein sequence ID" value="KAL0388271.1"/>
    <property type="molecule type" value="Genomic_DNA"/>
</dbReference>
<sequence>MEILDATAACFVVDDELLNFTLDGEGEDDEVTKTILKGCSASSSSSSLETTTTFSHENRTGSFPEFVEEELEWLSNKDAFPALETCFGILADNPELVLSHQSPVSVLENSNSSSSSSHSNSSSKGNGIAVASCCGSLKVPAKFPVRARSKRRRRKRRAGFGEMPSQHCVWLDQVNIKKQESSFLLPPLSTMRTNGASMGRRCLHCQADKTPQWRAGPMGPKTLCNACGVRYKSGRLLPEYRPASSPTFSSVLHSNSHRKVVEMRKQKQLGAGGIMVNEACGYRVG</sequence>
<dbReference type="InterPro" id="IPR013088">
    <property type="entry name" value="Znf_NHR/GATA"/>
</dbReference>
<dbReference type="InterPro" id="IPR000679">
    <property type="entry name" value="Znf_GATA"/>
</dbReference>
<evidence type="ECO:0000256" key="5">
    <source>
        <dbReference type="ARBA" id="ARBA00023015"/>
    </source>
</evidence>
<reference evidence="11" key="2">
    <citation type="journal article" date="2024" name="Plant">
        <title>Genomic evolution and insights into agronomic trait innovations of Sesamum species.</title>
        <authorList>
            <person name="Miao H."/>
            <person name="Wang L."/>
            <person name="Qu L."/>
            <person name="Liu H."/>
            <person name="Sun Y."/>
            <person name="Le M."/>
            <person name="Wang Q."/>
            <person name="Wei S."/>
            <person name="Zheng Y."/>
            <person name="Lin W."/>
            <person name="Duan Y."/>
            <person name="Cao H."/>
            <person name="Xiong S."/>
            <person name="Wang X."/>
            <person name="Wei L."/>
            <person name="Li C."/>
            <person name="Ma Q."/>
            <person name="Ju M."/>
            <person name="Zhao R."/>
            <person name="Li G."/>
            <person name="Mu C."/>
            <person name="Tian Q."/>
            <person name="Mei H."/>
            <person name="Zhang T."/>
            <person name="Gao T."/>
            <person name="Zhang H."/>
        </authorList>
    </citation>
    <scope>NUCLEOTIDE SEQUENCE</scope>
    <source>
        <strain evidence="11">G02</strain>
    </source>
</reference>
<keyword evidence="3 9" id="KW-0863">Zinc-finger</keyword>
<dbReference type="CDD" id="cd00202">
    <property type="entry name" value="ZnF_GATA"/>
    <property type="match status" value="1"/>
</dbReference>
<dbReference type="InterPro" id="IPR051140">
    <property type="entry name" value="GATA_TF"/>
</dbReference>
<dbReference type="SMART" id="SM00401">
    <property type="entry name" value="ZnF_GATA"/>
    <property type="match status" value="1"/>
</dbReference>
<evidence type="ECO:0000256" key="4">
    <source>
        <dbReference type="ARBA" id="ARBA00022833"/>
    </source>
</evidence>
<evidence type="ECO:0000259" key="10">
    <source>
        <dbReference type="PROSITE" id="PS50114"/>
    </source>
</evidence>
<evidence type="ECO:0000256" key="6">
    <source>
        <dbReference type="ARBA" id="ARBA00023125"/>
    </source>
</evidence>
<name>A0AAW2S993_SESRA</name>
<dbReference type="GO" id="GO:0043565">
    <property type="term" value="F:sequence-specific DNA binding"/>
    <property type="evidence" value="ECO:0007669"/>
    <property type="project" value="InterPro"/>
</dbReference>
<reference evidence="11" key="1">
    <citation type="submission" date="2020-06" db="EMBL/GenBank/DDBJ databases">
        <authorList>
            <person name="Li T."/>
            <person name="Hu X."/>
            <person name="Zhang T."/>
            <person name="Song X."/>
            <person name="Zhang H."/>
            <person name="Dai N."/>
            <person name="Sheng W."/>
            <person name="Hou X."/>
            <person name="Wei L."/>
        </authorList>
    </citation>
    <scope>NUCLEOTIDE SEQUENCE</scope>
    <source>
        <strain evidence="11">G02</strain>
        <tissue evidence="11">Leaf</tissue>
    </source>
</reference>
<evidence type="ECO:0000313" key="11">
    <source>
        <dbReference type="EMBL" id="KAL0388271.1"/>
    </source>
</evidence>
<accession>A0AAW2S993</accession>
<dbReference type="GO" id="GO:0030154">
    <property type="term" value="P:cell differentiation"/>
    <property type="evidence" value="ECO:0007669"/>
    <property type="project" value="TreeGrafter"/>
</dbReference>
<keyword evidence="6" id="KW-0238">DNA-binding</keyword>
<dbReference type="Gene3D" id="3.30.50.10">
    <property type="entry name" value="Erythroid Transcription Factor GATA-1, subunit A"/>
    <property type="match status" value="1"/>
</dbReference>
<keyword evidence="2" id="KW-0479">Metal-binding</keyword>
<comment type="caution">
    <text evidence="11">The sequence shown here is derived from an EMBL/GenBank/DDBJ whole genome shotgun (WGS) entry which is preliminary data.</text>
</comment>
<dbReference type="PANTHER" id="PTHR45658">
    <property type="entry name" value="GATA TRANSCRIPTION FACTOR"/>
    <property type="match status" value="1"/>
</dbReference>
<dbReference type="SUPFAM" id="SSF57716">
    <property type="entry name" value="Glucocorticoid receptor-like (DNA-binding domain)"/>
    <property type="match status" value="1"/>
</dbReference>
<dbReference type="PANTHER" id="PTHR45658:SF42">
    <property type="entry name" value="GATA TRANSCRIPTION FACTOR 1"/>
    <property type="match status" value="1"/>
</dbReference>
<keyword evidence="4" id="KW-0862">Zinc</keyword>
<evidence type="ECO:0000256" key="3">
    <source>
        <dbReference type="ARBA" id="ARBA00022771"/>
    </source>
</evidence>
<dbReference type="GO" id="GO:0006355">
    <property type="term" value="P:regulation of DNA-templated transcription"/>
    <property type="evidence" value="ECO:0007669"/>
    <property type="project" value="InterPro"/>
</dbReference>
<keyword evidence="8" id="KW-0804">Transcription</keyword>
<feature type="domain" description="GATA-type" evidence="10">
    <location>
        <begin position="196"/>
        <end position="232"/>
    </location>
</feature>
<keyword evidence="7" id="KW-0010">Activator</keyword>
<dbReference type="GO" id="GO:0005634">
    <property type="term" value="C:nucleus"/>
    <property type="evidence" value="ECO:0007669"/>
    <property type="project" value="TreeGrafter"/>
</dbReference>